<dbReference type="EMBL" id="CP111024">
    <property type="protein sequence ID" value="WAR23582.1"/>
    <property type="molecule type" value="Genomic_DNA"/>
</dbReference>
<reference evidence="1" key="1">
    <citation type="submission" date="2022-11" db="EMBL/GenBank/DDBJ databases">
        <title>Centuries of genome instability and evolution in soft-shell clam transmissible cancer (bioRxiv).</title>
        <authorList>
            <person name="Hart S.F.M."/>
            <person name="Yonemitsu M.A."/>
            <person name="Giersch R.M."/>
            <person name="Beal B.F."/>
            <person name="Arriagada G."/>
            <person name="Davis B.W."/>
            <person name="Ostrander E.A."/>
            <person name="Goff S.P."/>
            <person name="Metzger M.J."/>
        </authorList>
    </citation>
    <scope>NUCLEOTIDE SEQUENCE</scope>
    <source>
        <strain evidence="1">MELC-2E11</strain>
        <tissue evidence="1">Siphon/mantle</tissue>
    </source>
</reference>
<name>A0ABY7FS45_MYAAR</name>
<evidence type="ECO:0000313" key="3">
    <source>
        <dbReference type="Proteomes" id="UP001164746"/>
    </source>
</evidence>
<sequence length="89" mass="9884">STREPVKSKENGISAALAEISGIDRFSDTRAVVSKKAETARKVKHHTVKIPLSKAGSISEGSKFRNMTPDKTRFLVKQRERFLADNNVD</sequence>
<organism evidence="1 3">
    <name type="scientific">Mya arenaria</name>
    <name type="common">Soft-shell clam</name>
    <dbReference type="NCBI Taxonomy" id="6604"/>
    <lineage>
        <taxon>Eukaryota</taxon>
        <taxon>Metazoa</taxon>
        <taxon>Spiralia</taxon>
        <taxon>Lophotrochozoa</taxon>
        <taxon>Mollusca</taxon>
        <taxon>Bivalvia</taxon>
        <taxon>Autobranchia</taxon>
        <taxon>Heteroconchia</taxon>
        <taxon>Euheterodonta</taxon>
        <taxon>Imparidentia</taxon>
        <taxon>Neoheterodontei</taxon>
        <taxon>Myida</taxon>
        <taxon>Myoidea</taxon>
        <taxon>Myidae</taxon>
        <taxon>Mya</taxon>
    </lineage>
</organism>
<gene>
    <name evidence="1" type="ORF">MAR_037210</name>
    <name evidence="2" type="ORF">MAR_037251</name>
</gene>
<evidence type="ECO:0000313" key="2">
    <source>
        <dbReference type="EMBL" id="WAR23582.1"/>
    </source>
</evidence>
<feature type="non-terminal residue" evidence="1">
    <location>
        <position position="1"/>
    </location>
</feature>
<dbReference type="Proteomes" id="UP001164746">
    <property type="component" value="Chromosome 13"/>
</dbReference>
<proteinExistence type="predicted"/>
<evidence type="ECO:0000313" key="1">
    <source>
        <dbReference type="EMBL" id="WAR23541.1"/>
    </source>
</evidence>
<feature type="non-terminal residue" evidence="1">
    <location>
        <position position="89"/>
    </location>
</feature>
<accession>A0ABY7FS45</accession>
<dbReference type="EMBL" id="CP111024">
    <property type="protein sequence ID" value="WAR23541.1"/>
    <property type="molecule type" value="Genomic_DNA"/>
</dbReference>
<keyword evidence="3" id="KW-1185">Reference proteome</keyword>
<protein>
    <submittedName>
        <fullName evidence="1">Uncharacterized protein</fullName>
    </submittedName>
</protein>